<accession>A0ACC2CD91</accession>
<protein>
    <submittedName>
        <fullName evidence="1">Uncharacterized protein</fullName>
    </submittedName>
</protein>
<reference evidence="2" key="1">
    <citation type="journal article" date="2024" name="Proc. Natl. Acad. Sci. U.S.A.">
        <title>Extraordinary preservation of gene collinearity over three hundred million years revealed in homosporous lycophytes.</title>
        <authorList>
            <person name="Li C."/>
            <person name="Wickell D."/>
            <person name="Kuo L.Y."/>
            <person name="Chen X."/>
            <person name="Nie B."/>
            <person name="Liao X."/>
            <person name="Peng D."/>
            <person name="Ji J."/>
            <person name="Jenkins J."/>
            <person name="Williams M."/>
            <person name="Shu S."/>
            <person name="Plott C."/>
            <person name="Barry K."/>
            <person name="Rajasekar S."/>
            <person name="Grimwood J."/>
            <person name="Han X."/>
            <person name="Sun S."/>
            <person name="Hou Z."/>
            <person name="He W."/>
            <person name="Dai G."/>
            <person name="Sun C."/>
            <person name="Schmutz J."/>
            <person name="Leebens-Mack J.H."/>
            <person name="Li F.W."/>
            <person name="Wang L."/>
        </authorList>
    </citation>
    <scope>NUCLEOTIDE SEQUENCE [LARGE SCALE GENOMIC DNA]</scope>
    <source>
        <strain evidence="2">cv. PW_Plant_1</strain>
    </source>
</reference>
<keyword evidence="2" id="KW-1185">Reference proteome</keyword>
<dbReference type="Proteomes" id="UP001162992">
    <property type="component" value="Chromosome 11"/>
</dbReference>
<gene>
    <name evidence="1" type="ORF">O6H91_11G117600</name>
</gene>
<proteinExistence type="predicted"/>
<name>A0ACC2CD91_DIPCM</name>
<evidence type="ECO:0000313" key="2">
    <source>
        <dbReference type="Proteomes" id="UP001162992"/>
    </source>
</evidence>
<comment type="caution">
    <text evidence="1">The sequence shown here is derived from an EMBL/GenBank/DDBJ whole genome shotgun (WGS) entry which is preliminary data.</text>
</comment>
<sequence length="822" mass="92227">MTAFLSSRAGLSDIHTLHLGSSIRYCHLHHSNTFPRLPGVRTRVLGALDSSDKCGSQLCNRKPYVKARQYWGTYRLFLAGFNVNLKGFGGRRWQHSVNHFKIPLQSLLLEIEQKKSHVRRAALKDSVSEIPVTVQQEKPALQTGALIEFERDNGNIVLAVADQPFGKKNWIAQDQHRNVHSIRFTQISYVIPGVEDFKPAQISNFLEKSVALQDPSLLEPAWEELSATGVTSMDAKVLAKVLFGTTTPEECYAAHCLLSSNQVFFRCNQKGKTPMYAPRPLTQVNELRERHALDEVARRQLDVYVNAVRKSMSSPSELKPAKSGWHSDEFFSKRTDALKALSLESCFENEQKKLALQVLASLGMSKTPTSAVDVLIGMGIFPAHVNVELLKSRIRIDFSNELLAAAELIRNEPFPDIDLDRREDLTSLNVYTIDSDDTKEIDDGLSASLLPDGRIKLWVHVADPTRWINPEHLLEKEARQRGTSVYLPTQTIPMFPMGLAADCMSLKQGHNCAAITISVVLKEDGSIEESQITCSTIRPTHKLSYYDAHSLILRKDETDLNMLSYAATLRHKWRKSKGAVEPSPTTRVKVSDAESIDPCIEIEVFDHTNLAVQLVSEMMILCGEAVSMFGDQQRLLLPYRGQIPRDLPSHSRDITAEGAGKDMALRRTTGPVGINLSKPVGHSSLGLSGYVQFTSPIRRYTDFIAHYQVKAALRGDKPFFAHGYLEAAIGWANLRSREAKRLEGISNRYWILEYLRRQPKDTIFQAVVMRFVKDHEAFILLKEVGLEALVTIHSKASAGDKVKVIVKDAHPRKDLLLLKEIL</sequence>
<evidence type="ECO:0000313" key="1">
    <source>
        <dbReference type="EMBL" id="KAJ7539989.1"/>
    </source>
</evidence>
<dbReference type="EMBL" id="CM055102">
    <property type="protein sequence ID" value="KAJ7539989.1"/>
    <property type="molecule type" value="Genomic_DNA"/>
</dbReference>
<organism evidence="1 2">
    <name type="scientific">Diphasiastrum complanatum</name>
    <name type="common">Issler's clubmoss</name>
    <name type="synonym">Lycopodium complanatum</name>
    <dbReference type="NCBI Taxonomy" id="34168"/>
    <lineage>
        <taxon>Eukaryota</taxon>
        <taxon>Viridiplantae</taxon>
        <taxon>Streptophyta</taxon>
        <taxon>Embryophyta</taxon>
        <taxon>Tracheophyta</taxon>
        <taxon>Lycopodiopsida</taxon>
        <taxon>Lycopodiales</taxon>
        <taxon>Lycopodiaceae</taxon>
        <taxon>Lycopodioideae</taxon>
        <taxon>Diphasiastrum</taxon>
    </lineage>
</organism>